<keyword evidence="8" id="KW-1185">Reference proteome</keyword>
<dbReference type="GO" id="GO:0006412">
    <property type="term" value="P:translation"/>
    <property type="evidence" value="ECO:0007669"/>
    <property type="project" value="InterPro"/>
</dbReference>
<dbReference type="GO" id="GO:0022626">
    <property type="term" value="C:cytosolic ribosome"/>
    <property type="evidence" value="ECO:0007669"/>
    <property type="project" value="UniProtKB-ARBA"/>
</dbReference>
<feature type="compositionally biased region" description="Polar residues" evidence="5">
    <location>
        <begin position="495"/>
        <end position="512"/>
    </location>
</feature>
<dbReference type="Gene3D" id="3.30.1330.30">
    <property type="match status" value="1"/>
</dbReference>
<dbReference type="Pfam" id="PF01248">
    <property type="entry name" value="Ribosomal_L7Ae"/>
    <property type="match status" value="1"/>
</dbReference>
<evidence type="ECO:0000256" key="3">
    <source>
        <dbReference type="ARBA" id="ARBA00023274"/>
    </source>
</evidence>
<dbReference type="SUPFAM" id="SSF55315">
    <property type="entry name" value="L30e-like"/>
    <property type="match status" value="1"/>
</dbReference>
<name>A0A6A5Z521_9PLEO</name>
<dbReference type="InterPro" id="IPR000530">
    <property type="entry name" value="Ribosomal_eS12"/>
</dbReference>
<dbReference type="FunFam" id="3.30.1330.30:FF:000005">
    <property type="entry name" value="40S ribosomal protein S12"/>
    <property type="match status" value="1"/>
</dbReference>
<organism evidence="7 8">
    <name type="scientific">Lophiotrema nucula</name>
    <dbReference type="NCBI Taxonomy" id="690887"/>
    <lineage>
        <taxon>Eukaryota</taxon>
        <taxon>Fungi</taxon>
        <taxon>Dikarya</taxon>
        <taxon>Ascomycota</taxon>
        <taxon>Pezizomycotina</taxon>
        <taxon>Dothideomycetes</taxon>
        <taxon>Pleosporomycetidae</taxon>
        <taxon>Pleosporales</taxon>
        <taxon>Lophiotremataceae</taxon>
        <taxon>Lophiotrema</taxon>
    </lineage>
</organism>
<accession>A0A6A5Z521</accession>
<feature type="compositionally biased region" description="Basic residues" evidence="5">
    <location>
        <begin position="140"/>
        <end position="150"/>
    </location>
</feature>
<dbReference type="PRINTS" id="PR00972">
    <property type="entry name" value="RIBSOMALS12E"/>
</dbReference>
<evidence type="ECO:0000256" key="2">
    <source>
        <dbReference type="ARBA" id="ARBA00022980"/>
    </source>
</evidence>
<dbReference type="InterPro" id="IPR004038">
    <property type="entry name" value="Ribosomal_eL8/eL30/eS12/Gad45"/>
</dbReference>
<feature type="compositionally biased region" description="Polar residues" evidence="5">
    <location>
        <begin position="361"/>
        <end position="389"/>
    </location>
</feature>
<dbReference type="InterPro" id="IPR029064">
    <property type="entry name" value="Ribosomal_eL30-like_sf"/>
</dbReference>
<keyword evidence="2 4" id="KW-0689">Ribosomal protein</keyword>
<feature type="compositionally biased region" description="Low complexity" evidence="5">
    <location>
        <begin position="340"/>
        <end position="350"/>
    </location>
</feature>
<feature type="compositionally biased region" description="Polar residues" evidence="5">
    <location>
        <begin position="538"/>
        <end position="550"/>
    </location>
</feature>
<keyword evidence="3 4" id="KW-0687">Ribonucleoprotein</keyword>
<gene>
    <name evidence="7" type="ORF">BDV96DRAFT_494829</name>
</gene>
<dbReference type="GO" id="GO:0003735">
    <property type="term" value="F:structural constituent of ribosome"/>
    <property type="evidence" value="ECO:0007669"/>
    <property type="project" value="InterPro"/>
</dbReference>
<dbReference type="EMBL" id="ML977325">
    <property type="protein sequence ID" value="KAF2114455.1"/>
    <property type="molecule type" value="Genomic_DNA"/>
</dbReference>
<feature type="compositionally biased region" description="Polar residues" evidence="5">
    <location>
        <begin position="328"/>
        <end position="339"/>
    </location>
</feature>
<feature type="compositionally biased region" description="Polar residues" evidence="5">
    <location>
        <begin position="1"/>
        <end position="22"/>
    </location>
</feature>
<feature type="compositionally biased region" description="Polar residues" evidence="5">
    <location>
        <begin position="65"/>
        <end position="87"/>
    </location>
</feature>
<comment type="similarity">
    <text evidence="1 4">Belongs to the eukaryotic ribosomal protein eS12 family.</text>
</comment>
<dbReference type="OrthoDB" id="10249311at2759"/>
<evidence type="ECO:0000256" key="1">
    <source>
        <dbReference type="ARBA" id="ARBA00005824"/>
    </source>
</evidence>
<evidence type="ECO:0000259" key="6">
    <source>
        <dbReference type="Pfam" id="PF01248"/>
    </source>
</evidence>
<feature type="compositionally biased region" description="Low complexity" evidence="5">
    <location>
        <begin position="189"/>
        <end position="205"/>
    </location>
</feature>
<feature type="domain" description="Ribosomal protein eL8/eL30/eS12/Gadd45" evidence="6">
    <location>
        <begin position="600"/>
        <end position="693"/>
    </location>
</feature>
<feature type="region of interest" description="Disordered" evidence="5">
    <location>
        <begin position="1"/>
        <end position="160"/>
    </location>
</feature>
<evidence type="ECO:0000313" key="8">
    <source>
        <dbReference type="Proteomes" id="UP000799770"/>
    </source>
</evidence>
<evidence type="ECO:0000256" key="4">
    <source>
        <dbReference type="RuleBase" id="RU000670"/>
    </source>
</evidence>
<sequence>MALTSPRQSHPTVQQLTPPSSSHGERGPWNLAVPLDPTKTSFADHKPFMSEDEPTVLPHSPRQPLASQPNGAYKQPRSNTLDSQQQYYEEDQGYLAPNRVDELQRKGSDISGNGSDPDSVLEYYKGPEERNGARSTSRGPAKKNNIKKKGPAGANWKEAEKIDEYWIHRDKLAQIESKELEEAGFIPAGRSSRSNSRSQSASQSARGRKNSEVSVPSNNGEERYERKVVSPIPAAEEEEEEIAAEKEEKENWTPRNNHIIRPSTSRIPIAKTSPAPVSTTFTERDAPLPRSRKGSENWNGDAIAVNGARVRSGSVSSQVLLDEPFEYNESQRSPKTINFSNPTSPTTNSPPRSPRKAKTPSKLTPTSGARKTSAQRSSSQAKRNISATSPVKRPGTSGGSISRPTTSHRPEGEAPWIATMYKPDPRLPPDQQIIPTHAKRMQQDQWEVEGKHGSMYDKDFRLLNTEQFESKRNSRIQALDLEKRVEDEAWPLPSPTKSTAEPNDTKMQSPTLEQGGYKLTPTIPQSPRVPSRTESRPIPTTSPKPTNTTRLPEPPAEEKEKKGCCCISDGEEPTSPVAEAGEVEVSADAASKGQMSVLEALKGVLKLALIHDGLARGLREASKALDRRQAHMCVLNEACEEEAYKKLVVALCSEHKIPLIKVPDGKQLGEWAGLCQIDREGNPRKVVNCSCVVVRDWGEDSQERSILLNYFQTEQ</sequence>
<protein>
    <recommendedName>
        <fullName evidence="4">40S ribosomal protein S12</fullName>
    </recommendedName>
</protein>
<feature type="compositionally biased region" description="Basic and acidic residues" evidence="5">
    <location>
        <begin position="99"/>
        <end position="108"/>
    </location>
</feature>
<feature type="region of interest" description="Disordered" evidence="5">
    <location>
        <begin position="183"/>
        <end position="432"/>
    </location>
</feature>
<feature type="compositionally biased region" description="Basic and acidic residues" evidence="5">
    <location>
        <begin position="243"/>
        <end position="252"/>
    </location>
</feature>
<evidence type="ECO:0000313" key="7">
    <source>
        <dbReference type="EMBL" id="KAF2114455.1"/>
    </source>
</evidence>
<evidence type="ECO:0000256" key="5">
    <source>
        <dbReference type="SAM" id="MobiDB-lite"/>
    </source>
</evidence>
<feature type="region of interest" description="Disordered" evidence="5">
    <location>
        <begin position="487"/>
        <end position="561"/>
    </location>
</feature>
<dbReference type="PANTHER" id="PTHR11843">
    <property type="entry name" value="40S RIBOSOMAL PROTEIN S12"/>
    <property type="match status" value="1"/>
</dbReference>
<proteinExistence type="inferred from homology"/>
<dbReference type="PROSITE" id="PS01189">
    <property type="entry name" value="RIBOSOMAL_S12E"/>
    <property type="match status" value="1"/>
</dbReference>
<dbReference type="InterPro" id="IPR047860">
    <property type="entry name" value="Ribosomal_eS12_CS"/>
</dbReference>
<reference evidence="7" key="1">
    <citation type="journal article" date="2020" name="Stud. Mycol.">
        <title>101 Dothideomycetes genomes: a test case for predicting lifestyles and emergence of pathogens.</title>
        <authorList>
            <person name="Haridas S."/>
            <person name="Albert R."/>
            <person name="Binder M."/>
            <person name="Bloem J."/>
            <person name="Labutti K."/>
            <person name="Salamov A."/>
            <person name="Andreopoulos B."/>
            <person name="Baker S."/>
            <person name="Barry K."/>
            <person name="Bills G."/>
            <person name="Bluhm B."/>
            <person name="Cannon C."/>
            <person name="Castanera R."/>
            <person name="Culley D."/>
            <person name="Daum C."/>
            <person name="Ezra D."/>
            <person name="Gonzalez J."/>
            <person name="Henrissat B."/>
            <person name="Kuo A."/>
            <person name="Liang C."/>
            <person name="Lipzen A."/>
            <person name="Lutzoni F."/>
            <person name="Magnuson J."/>
            <person name="Mondo S."/>
            <person name="Nolan M."/>
            <person name="Ohm R."/>
            <person name="Pangilinan J."/>
            <person name="Park H.-J."/>
            <person name="Ramirez L."/>
            <person name="Alfaro M."/>
            <person name="Sun H."/>
            <person name="Tritt A."/>
            <person name="Yoshinaga Y."/>
            <person name="Zwiers L.-H."/>
            <person name="Turgeon B."/>
            <person name="Goodwin S."/>
            <person name="Spatafora J."/>
            <person name="Crous P."/>
            <person name="Grigoriev I."/>
        </authorList>
    </citation>
    <scope>NUCLEOTIDE SEQUENCE</scope>
    <source>
        <strain evidence="7">CBS 627.86</strain>
    </source>
</reference>
<dbReference type="AlphaFoldDB" id="A0A6A5Z521"/>
<dbReference type="GO" id="GO:0015935">
    <property type="term" value="C:small ribosomal subunit"/>
    <property type="evidence" value="ECO:0007669"/>
    <property type="project" value="UniProtKB-ARBA"/>
</dbReference>
<dbReference type="Proteomes" id="UP000799770">
    <property type="component" value="Unassembled WGS sequence"/>
</dbReference>